<dbReference type="GO" id="GO:0004825">
    <property type="term" value="F:methionine-tRNA ligase activity"/>
    <property type="evidence" value="ECO:0007669"/>
    <property type="project" value="UniProtKB-EC"/>
</dbReference>
<dbReference type="InterPro" id="IPR009080">
    <property type="entry name" value="tRNAsynth_Ia_anticodon-bd"/>
</dbReference>
<feature type="domain" description="Methionyl/Leucyl tRNA synthetase" evidence="11">
    <location>
        <begin position="40"/>
        <end position="409"/>
    </location>
</feature>
<dbReference type="Gene3D" id="3.40.50.620">
    <property type="entry name" value="HUPs"/>
    <property type="match status" value="1"/>
</dbReference>
<accession>A0A0C3BCJ3</accession>
<keyword evidence="5 10" id="KW-0067">ATP-binding</keyword>
<protein>
    <recommendedName>
        <fullName evidence="9">Probable methionine--tRNA ligase, mitochondrial</fullName>
        <ecNumber evidence="2">6.1.1.10</ecNumber>
    </recommendedName>
</protein>
<organism evidence="12 13">
    <name type="scientific">Serendipita vermifera MAFF 305830</name>
    <dbReference type="NCBI Taxonomy" id="933852"/>
    <lineage>
        <taxon>Eukaryota</taxon>
        <taxon>Fungi</taxon>
        <taxon>Dikarya</taxon>
        <taxon>Basidiomycota</taxon>
        <taxon>Agaricomycotina</taxon>
        <taxon>Agaricomycetes</taxon>
        <taxon>Sebacinales</taxon>
        <taxon>Serendipitaceae</taxon>
        <taxon>Serendipita</taxon>
    </lineage>
</organism>
<evidence type="ECO:0000256" key="1">
    <source>
        <dbReference type="ARBA" id="ARBA00005594"/>
    </source>
</evidence>
<comment type="catalytic activity">
    <reaction evidence="8">
        <text>tRNA(Met) + L-methionine + ATP = L-methionyl-tRNA(Met) + AMP + diphosphate</text>
        <dbReference type="Rhea" id="RHEA:13481"/>
        <dbReference type="Rhea" id="RHEA-COMP:9667"/>
        <dbReference type="Rhea" id="RHEA-COMP:9698"/>
        <dbReference type="ChEBI" id="CHEBI:30616"/>
        <dbReference type="ChEBI" id="CHEBI:33019"/>
        <dbReference type="ChEBI" id="CHEBI:57844"/>
        <dbReference type="ChEBI" id="CHEBI:78442"/>
        <dbReference type="ChEBI" id="CHEBI:78530"/>
        <dbReference type="ChEBI" id="CHEBI:456215"/>
        <dbReference type="EC" id="6.1.1.10"/>
    </reaction>
</comment>
<dbReference type="InterPro" id="IPR015413">
    <property type="entry name" value="Methionyl/Leucyl_tRNA_Synth"/>
</dbReference>
<evidence type="ECO:0000313" key="13">
    <source>
        <dbReference type="Proteomes" id="UP000054097"/>
    </source>
</evidence>
<comment type="similarity">
    <text evidence="1 10">Belongs to the class-I aminoacyl-tRNA synthetase family.</text>
</comment>
<gene>
    <name evidence="12" type="ORF">M408DRAFT_68749</name>
</gene>
<dbReference type="PRINTS" id="PR01041">
    <property type="entry name" value="TRNASYNTHMET"/>
</dbReference>
<keyword evidence="4 10" id="KW-0547">Nucleotide-binding</keyword>
<evidence type="ECO:0000256" key="9">
    <source>
        <dbReference type="ARBA" id="ARBA00068817"/>
    </source>
</evidence>
<dbReference type="SUPFAM" id="SSF47323">
    <property type="entry name" value="Anticodon-binding domain of a subclass of class I aminoacyl-tRNA synthetases"/>
    <property type="match status" value="1"/>
</dbReference>
<evidence type="ECO:0000256" key="3">
    <source>
        <dbReference type="ARBA" id="ARBA00022598"/>
    </source>
</evidence>
<keyword evidence="3 10" id="KW-0436">Ligase</keyword>
<dbReference type="PANTHER" id="PTHR43326">
    <property type="entry name" value="METHIONYL-TRNA SYNTHETASE"/>
    <property type="match status" value="1"/>
</dbReference>
<dbReference type="InterPro" id="IPR014758">
    <property type="entry name" value="Met-tRNA_synth"/>
</dbReference>
<dbReference type="Proteomes" id="UP000054097">
    <property type="component" value="Unassembled WGS sequence"/>
</dbReference>
<evidence type="ECO:0000256" key="10">
    <source>
        <dbReference type="RuleBase" id="RU363039"/>
    </source>
</evidence>
<dbReference type="Gene3D" id="2.170.220.10">
    <property type="match status" value="1"/>
</dbReference>
<evidence type="ECO:0000256" key="7">
    <source>
        <dbReference type="ARBA" id="ARBA00023146"/>
    </source>
</evidence>
<dbReference type="HOGENOM" id="CLU_009710_9_0_1"/>
<dbReference type="Pfam" id="PF09334">
    <property type="entry name" value="tRNA-synt_1g"/>
    <property type="match status" value="1"/>
</dbReference>
<evidence type="ECO:0000256" key="5">
    <source>
        <dbReference type="ARBA" id="ARBA00022840"/>
    </source>
</evidence>
<dbReference type="EC" id="6.1.1.10" evidence="2"/>
<dbReference type="GO" id="GO:0005739">
    <property type="term" value="C:mitochondrion"/>
    <property type="evidence" value="ECO:0007669"/>
    <property type="project" value="UniProtKB-ARBA"/>
</dbReference>
<dbReference type="AlphaFoldDB" id="A0A0C3BCJ3"/>
<dbReference type="NCBIfam" id="TIGR00398">
    <property type="entry name" value="metG"/>
    <property type="match status" value="1"/>
</dbReference>
<dbReference type="InterPro" id="IPR033911">
    <property type="entry name" value="MetRS_core"/>
</dbReference>
<name>A0A0C3BCJ3_SERVB</name>
<evidence type="ECO:0000259" key="11">
    <source>
        <dbReference type="Pfam" id="PF09334"/>
    </source>
</evidence>
<evidence type="ECO:0000256" key="2">
    <source>
        <dbReference type="ARBA" id="ARBA00012838"/>
    </source>
</evidence>
<evidence type="ECO:0000256" key="8">
    <source>
        <dbReference type="ARBA" id="ARBA00047364"/>
    </source>
</evidence>
<reference evidence="12 13" key="1">
    <citation type="submission" date="2014-04" db="EMBL/GenBank/DDBJ databases">
        <authorList>
            <consortium name="DOE Joint Genome Institute"/>
            <person name="Kuo A."/>
            <person name="Zuccaro A."/>
            <person name="Kohler A."/>
            <person name="Nagy L.G."/>
            <person name="Floudas D."/>
            <person name="Copeland A."/>
            <person name="Barry K.W."/>
            <person name="Cichocki N."/>
            <person name="Veneault-Fourrey C."/>
            <person name="LaButti K."/>
            <person name="Lindquist E.A."/>
            <person name="Lipzen A."/>
            <person name="Lundell T."/>
            <person name="Morin E."/>
            <person name="Murat C."/>
            <person name="Sun H."/>
            <person name="Tunlid A."/>
            <person name="Henrissat B."/>
            <person name="Grigoriev I.V."/>
            <person name="Hibbett D.S."/>
            <person name="Martin F."/>
            <person name="Nordberg H.P."/>
            <person name="Cantor M.N."/>
            <person name="Hua S.X."/>
        </authorList>
    </citation>
    <scope>NUCLEOTIDE SEQUENCE [LARGE SCALE GENOMIC DNA]</scope>
    <source>
        <strain evidence="12 13">MAFF 305830</strain>
    </source>
</reference>
<dbReference type="CDD" id="cd00814">
    <property type="entry name" value="MetRS_core"/>
    <property type="match status" value="1"/>
</dbReference>
<evidence type="ECO:0000256" key="4">
    <source>
        <dbReference type="ARBA" id="ARBA00022741"/>
    </source>
</evidence>
<dbReference type="Gene3D" id="1.10.730.10">
    <property type="entry name" value="Isoleucyl-tRNA Synthetase, Domain 1"/>
    <property type="match status" value="1"/>
</dbReference>
<dbReference type="STRING" id="933852.A0A0C3BCJ3"/>
<dbReference type="FunFam" id="2.170.220.10:FF:000001">
    <property type="entry name" value="methionine--tRNA ligase, mitochondrial"/>
    <property type="match status" value="1"/>
</dbReference>
<keyword evidence="7 10" id="KW-0030">Aminoacyl-tRNA synthetase</keyword>
<dbReference type="EMBL" id="KN824290">
    <property type="protein sequence ID" value="KIM29121.1"/>
    <property type="molecule type" value="Genomic_DNA"/>
</dbReference>
<dbReference type="GO" id="GO:0005524">
    <property type="term" value="F:ATP binding"/>
    <property type="evidence" value="ECO:0007669"/>
    <property type="project" value="UniProtKB-KW"/>
</dbReference>
<dbReference type="OrthoDB" id="24670at2759"/>
<evidence type="ECO:0000313" key="12">
    <source>
        <dbReference type="EMBL" id="KIM29121.1"/>
    </source>
</evidence>
<dbReference type="InterPro" id="IPR023457">
    <property type="entry name" value="Met-tRNA_synth_2"/>
</dbReference>
<keyword evidence="6 10" id="KW-0648">Protein biosynthesis</keyword>
<dbReference type="GO" id="GO:0006431">
    <property type="term" value="P:methionyl-tRNA aminoacylation"/>
    <property type="evidence" value="ECO:0007669"/>
    <property type="project" value="InterPro"/>
</dbReference>
<dbReference type="InterPro" id="IPR014729">
    <property type="entry name" value="Rossmann-like_a/b/a_fold"/>
</dbReference>
<dbReference type="PANTHER" id="PTHR43326:SF1">
    <property type="entry name" value="METHIONINE--TRNA LIGASE, MITOCHONDRIAL"/>
    <property type="match status" value="1"/>
</dbReference>
<sequence length="557" mass="62475">MSVARSQLSLKCSKLALRVSGKRSIGQVASPLAATTQKPYYVTSPIFYVNAAPHIGHLYSMVVADIFARWEKLRNPSRITLFTTGTDEHGLKIQQAATSQNLSPLQLADATSERFRDLVAASGLASTSFIRTTNQDHAKAVEDIWCRLVKGGHIYKGVHSGWYAVSDEAFYTASQVEEVFDATTGTRSHRSKETGKEVVWTDEENYKFRLSEFRLPLKKWIESTSAIVPRQRQDEILDYLSDEASVQDLSVSRLSSRVSWGLPVPNDPMHTIYVWLDALTSYMTAVGLPWQNQTEMRASGWPADMHVVGKDILRFHAIYFPAFLMALDLPLPGGILCHAHWTMNRQKMSKSVGNVVDPFEILQKYGRDSVRWYLARNGGNFADDVDWSLRQLEILHDRDLRGLGNLYRRLHASSLCDGTCFALPSYSPHDPLERELTDALISLPGEVTDMMKSKAISRAVDVIMARIELTNRYLTQREPWKEDDPTRRGVALALGRESLRICGILLQPFLPAKIPLLLDWLGVPADQRGLIWASFGAVQSIGGLPATPDQKLFTTVK</sequence>
<keyword evidence="13" id="KW-1185">Reference proteome</keyword>
<reference evidence="13" key="2">
    <citation type="submission" date="2015-01" db="EMBL/GenBank/DDBJ databases">
        <title>Evolutionary Origins and Diversification of the Mycorrhizal Mutualists.</title>
        <authorList>
            <consortium name="DOE Joint Genome Institute"/>
            <consortium name="Mycorrhizal Genomics Consortium"/>
            <person name="Kohler A."/>
            <person name="Kuo A."/>
            <person name="Nagy L.G."/>
            <person name="Floudas D."/>
            <person name="Copeland A."/>
            <person name="Barry K.W."/>
            <person name="Cichocki N."/>
            <person name="Veneault-Fourrey C."/>
            <person name="LaButti K."/>
            <person name="Lindquist E.A."/>
            <person name="Lipzen A."/>
            <person name="Lundell T."/>
            <person name="Morin E."/>
            <person name="Murat C."/>
            <person name="Riley R."/>
            <person name="Ohm R."/>
            <person name="Sun H."/>
            <person name="Tunlid A."/>
            <person name="Henrissat B."/>
            <person name="Grigoriev I.V."/>
            <person name="Hibbett D.S."/>
            <person name="Martin F."/>
        </authorList>
    </citation>
    <scope>NUCLEOTIDE SEQUENCE [LARGE SCALE GENOMIC DNA]</scope>
    <source>
        <strain evidence="13">MAFF 305830</strain>
    </source>
</reference>
<evidence type="ECO:0000256" key="6">
    <source>
        <dbReference type="ARBA" id="ARBA00022917"/>
    </source>
</evidence>
<proteinExistence type="inferred from homology"/>
<dbReference type="SUPFAM" id="SSF52374">
    <property type="entry name" value="Nucleotidylyl transferase"/>
    <property type="match status" value="1"/>
</dbReference>